<reference evidence="2 3" key="1">
    <citation type="submission" date="2020-06" db="EMBL/GenBank/DDBJ databases">
        <authorList>
            <person name="Duchaud E."/>
        </authorList>
    </citation>
    <scope>NUCLEOTIDE SEQUENCE [LARGE SCALE GENOMIC DNA]</scope>
    <source>
        <strain evidence="2">Alteromonas fortis</strain>
    </source>
</reference>
<feature type="transmembrane region" description="Helical" evidence="1">
    <location>
        <begin position="22"/>
        <end position="44"/>
    </location>
</feature>
<dbReference type="AlphaFoldDB" id="A0A6T9XV77"/>
<feature type="transmembrane region" description="Helical" evidence="1">
    <location>
        <begin position="56"/>
        <end position="77"/>
    </location>
</feature>
<evidence type="ECO:0000313" key="3">
    <source>
        <dbReference type="Proteomes" id="UP000509458"/>
    </source>
</evidence>
<dbReference type="RefSeq" id="WP_179982274.1">
    <property type="nucleotide sequence ID" value="NZ_LR812090.1"/>
</dbReference>
<feature type="transmembrane region" description="Helical" evidence="1">
    <location>
        <begin position="98"/>
        <end position="122"/>
    </location>
</feature>
<evidence type="ECO:0000313" key="2">
    <source>
        <dbReference type="EMBL" id="CAB9492590.1"/>
    </source>
</evidence>
<name>A0A6T9XV77_ALTMA</name>
<accession>A0A6T9XV77</accession>
<gene>
    <name evidence="2" type="ORF">ALFOR1_20021</name>
</gene>
<sequence length="124" mass="14647">MDILCKWHVIVKYMLNHDREEMFFPIMTCTFWINIVTQSVLYLSYFQFLDVNLSSYLSQTCIVAFYIATVALFYVAVKNKARYNKAEEWFKAFNSNDALIIKLLMGFFMLVSFVVLLFKALLSM</sequence>
<keyword evidence="1" id="KW-0812">Transmembrane</keyword>
<protein>
    <submittedName>
        <fullName evidence="2">Uncharacterized protein</fullName>
    </submittedName>
</protein>
<proteinExistence type="predicted"/>
<dbReference type="EMBL" id="LR812090">
    <property type="protein sequence ID" value="CAB9492590.1"/>
    <property type="molecule type" value="Genomic_DNA"/>
</dbReference>
<keyword evidence="1" id="KW-1133">Transmembrane helix</keyword>
<evidence type="ECO:0000256" key="1">
    <source>
        <dbReference type="SAM" id="Phobius"/>
    </source>
</evidence>
<organism evidence="2 3">
    <name type="scientific">Alteromonas macleodii</name>
    <name type="common">Pseudoalteromonas macleodii</name>
    <dbReference type="NCBI Taxonomy" id="28108"/>
    <lineage>
        <taxon>Bacteria</taxon>
        <taxon>Pseudomonadati</taxon>
        <taxon>Pseudomonadota</taxon>
        <taxon>Gammaproteobacteria</taxon>
        <taxon>Alteromonadales</taxon>
        <taxon>Alteromonadaceae</taxon>
        <taxon>Alteromonas/Salinimonas group</taxon>
        <taxon>Alteromonas</taxon>
    </lineage>
</organism>
<dbReference type="Proteomes" id="UP000509458">
    <property type="component" value="Chromosome"/>
</dbReference>
<keyword evidence="1" id="KW-0472">Membrane</keyword>